<gene>
    <name evidence="1" type="ORF">PSYICH_LOCUS3090</name>
</gene>
<evidence type="ECO:0000313" key="2">
    <source>
        <dbReference type="Proteomes" id="UP001153636"/>
    </source>
</evidence>
<reference evidence="1" key="1">
    <citation type="submission" date="2022-01" db="EMBL/GenBank/DDBJ databases">
        <authorList>
            <person name="King R."/>
        </authorList>
    </citation>
    <scope>NUCLEOTIDE SEQUENCE</scope>
</reference>
<dbReference type="AlphaFoldDB" id="A0A9P0G6R1"/>
<proteinExistence type="predicted"/>
<name>A0A9P0G6R1_9CUCU</name>
<keyword evidence="2" id="KW-1185">Reference proteome</keyword>
<dbReference type="OrthoDB" id="8191755at2759"/>
<dbReference type="Proteomes" id="UP001153636">
    <property type="component" value="Chromosome 12"/>
</dbReference>
<sequence>MFQLGGRRFELRNRIIQQMEEKPIVLKQDQPSTSGLEQKRKNDGVLLVQAQKAKLASSSSDESEGSDAECLFCSGRFFEDKHCEQWAKCVHCGRWAHEDTNFICSFCEEKRFLSSIPN</sequence>
<accession>A0A9P0G6R1</accession>
<organism evidence="1 2">
    <name type="scientific">Psylliodes chrysocephalus</name>
    <dbReference type="NCBI Taxonomy" id="3402493"/>
    <lineage>
        <taxon>Eukaryota</taxon>
        <taxon>Metazoa</taxon>
        <taxon>Ecdysozoa</taxon>
        <taxon>Arthropoda</taxon>
        <taxon>Hexapoda</taxon>
        <taxon>Insecta</taxon>
        <taxon>Pterygota</taxon>
        <taxon>Neoptera</taxon>
        <taxon>Endopterygota</taxon>
        <taxon>Coleoptera</taxon>
        <taxon>Polyphaga</taxon>
        <taxon>Cucujiformia</taxon>
        <taxon>Chrysomeloidea</taxon>
        <taxon>Chrysomelidae</taxon>
        <taxon>Galerucinae</taxon>
        <taxon>Alticini</taxon>
        <taxon>Psylliodes</taxon>
    </lineage>
</organism>
<dbReference type="EMBL" id="OV651824">
    <property type="protein sequence ID" value="CAH1101958.1"/>
    <property type="molecule type" value="Genomic_DNA"/>
</dbReference>
<evidence type="ECO:0000313" key="1">
    <source>
        <dbReference type="EMBL" id="CAH1101958.1"/>
    </source>
</evidence>
<protein>
    <submittedName>
        <fullName evidence="1">Uncharacterized protein</fullName>
    </submittedName>
</protein>